<comment type="cofactor">
    <cofactor evidence="1">
        <name>Ca(2+)</name>
        <dbReference type="ChEBI" id="CHEBI:29108"/>
    </cofactor>
</comment>
<dbReference type="InterPro" id="IPR026444">
    <property type="entry name" value="Secre_tail"/>
</dbReference>
<evidence type="ECO:0000313" key="6">
    <source>
        <dbReference type="EMBL" id="UXP32725.1"/>
    </source>
</evidence>
<dbReference type="InterPro" id="IPR011013">
    <property type="entry name" value="Gal_mutarotase_sf_dom"/>
</dbReference>
<evidence type="ECO:0000259" key="5">
    <source>
        <dbReference type="Pfam" id="PF18962"/>
    </source>
</evidence>
<dbReference type="Proteomes" id="UP001065174">
    <property type="component" value="Chromosome"/>
</dbReference>
<keyword evidence="3" id="KW-0106">Calcium</keyword>
<sequence>MILRDTTVTWQHHRYGLNPDYSMDSWSTGDTDIDQVSFAGAKVIENDLIRLVIVPEYGARILSHYYKPTQHEYLYQSECGSPYGMNAGNFYYDWLMVWGGIFPTFPEPEHGKTWLVAWDYEVLKNTADTVTIQMQYTDESSYSGAPGGFNNGTTHITCIVEVSVYNHSAVWDFDVKLINNEAKSVNYEYWTCTTLTPGSEVGKTASPLNSEMIIPSEEYFAAWSPGAWIGNYNSYYAMSDIAYLDDWVDMGIAYAADFKTNYWGVINHENEEGIMRISDNQETPGVKLWTWGRSNVGNDMFDFSNGGADNYIEIWAGASESFFTDATLTANKEKSWKESYCATVGMTGIDAMDNQAAIHMLWDEETQSLGYELNTFQSDAAYTLVLSLDDPLGFKVEKEIAFEALGQAANYVLSEDISAGYYMAKLELLNQADEAVLSTSREIYAGAVLQAHSAFAELDQMSIHTLGNQQVIAQMPQSGSYSYQVYNLNGQTVQQAHVADSQINIQLSKAGIYLIRVADGSSVVTRKVAVH</sequence>
<dbReference type="Gene3D" id="2.70.98.10">
    <property type="match status" value="1"/>
</dbReference>
<name>A0ABY6CRS0_9BACT</name>
<reference evidence="6" key="1">
    <citation type="submission" date="2022-09" db="EMBL/GenBank/DDBJ databases">
        <title>Comparative genomics and taxonomic characterization of three novel marine species of genus Reichenbachiella exhibiting antioxidant and polysaccharide degradation activities.</title>
        <authorList>
            <person name="Muhammad N."/>
            <person name="Lee Y.-J."/>
            <person name="Ko J."/>
            <person name="Kim S.-G."/>
        </authorList>
    </citation>
    <scope>NUCLEOTIDE SEQUENCE</scope>
    <source>
        <strain evidence="6">BKB1-1</strain>
    </source>
</reference>
<dbReference type="SUPFAM" id="SSF74650">
    <property type="entry name" value="Galactose mutarotase-like"/>
    <property type="match status" value="1"/>
</dbReference>
<dbReference type="Pfam" id="PF18962">
    <property type="entry name" value="Por_Secre_tail"/>
    <property type="match status" value="1"/>
</dbReference>
<dbReference type="NCBIfam" id="TIGR04183">
    <property type="entry name" value="Por_Secre_tail"/>
    <property type="match status" value="1"/>
</dbReference>
<comment type="subunit">
    <text evidence="2">Monomer.</text>
</comment>
<accession>A0ABY6CRS0</accession>
<dbReference type="RefSeq" id="WP_262310160.1">
    <property type="nucleotide sequence ID" value="NZ_CP106679.1"/>
</dbReference>
<evidence type="ECO:0000256" key="1">
    <source>
        <dbReference type="ARBA" id="ARBA00001913"/>
    </source>
</evidence>
<evidence type="ECO:0000259" key="4">
    <source>
        <dbReference type="Pfam" id="PF17128"/>
    </source>
</evidence>
<proteinExistence type="predicted"/>
<dbReference type="Pfam" id="PF17128">
    <property type="entry name" value="DUF5107"/>
    <property type="match status" value="1"/>
</dbReference>
<feature type="domain" description="DUF5107" evidence="4">
    <location>
        <begin position="258"/>
        <end position="324"/>
    </location>
</feature>
<dbReference type="InterPro" id="IPR014718">
    <property type="entry name" value="GH-type_carb-bd"/>
</dbReference>
<gene>
    <name evidence="6" type="ORF">N6H18_01950</name>
</gene>
<organism evidence="6 7">
    <name type="scientific">Reichenbachiella agarivorans</name>
    <dbReference type="NCBI Taxonomy" id="2979464"/>
    <lineage>
        <taxon>Bacteria</taxon>
        <taxon>Pseudomonadati</taxon>
        <taxon>Bacteroidota</taxon>
        <taxon>Cytophagia</taxon>
        <taxon>Cytophagales</taxon>
        <taxon>Reichenbachiellaceae</taxon>
        <taxon>Reichenbachiella</taxon>
    </lineage>
</organism>
<feature type="domain" description="Secretion system C-terminal sorting" evidence="5">
    <location>
        <begin position="477"/>
        <end position="530"/>
    </location>
</feature>
<dbReference type="InterPro" id="IPR033396">
    <property type="entry name" value="DUF5107"/>
</dbReference>
<protein>
    <submittedName>
        <fullName evidence="6">DUF5107 domain-containing protein</fullName>
    </submittedName>
</protein>
<keyword evidence="7" id="KW-1185">Reference proteome</keyword>
<evidence type="ECO:0000256" key="3">
    <source>
        <dbReference type="ARBA" id="ARBA00022837"/>
    </source>
</evidence>
<evidence type="ECO:0000313" key="7">
    <source>
        <dbReference type="Proteomes" id="UP001065174"/>
    </source>
</evidence>
<evidence type="ECO:0000256" key="2">
    <source>
        <dbReference type="ARBA" id="ARBA00011245"/>
    </source>
</evidence>
<dbReference type="EMBL" id="CP106679">
    <property type="protein sequence ID" value="UXP32725.1"/>
    <property type="molecule type" value="Genomic_DNA"/>
</dbReference>